<dbReference type="AlphaFoldDB" id="A0A7J6WJ76"/>
<reference evidence="1 2" key="1">
    <citation type="submission" date="2020-06" db="EMBL/GenBank/DDBJ databases">
        <title>Transcriptomic and genomic resources for Thalictrum thalictroides and T. hernandezii: Facilitating candidate gene discovery in an emerging model plant lineage.</title>
        <authorList>
            <person name="Arias T."/>
            <person name="Riano-Pachon D.M."/>
            <person name="Di Stilio V.S."/>
        </authorList>
    </citation>
    <scope>NUCLEOTIDE SEQUENCE [LARGE SCALE GENOMIC DNA]</scope>
    <source>
        <strain evidence="2">cv. WT478/WT964</strain>
        <tissue evidence="1">Leaves</tissue>
    </source>
</reference>
<evidence type="ECO:0000313" key="2">
    <source>
        <dbReference type="Proteomes" id="UP000554482"/>
    </source>
</evidence>
<evidence type="ECO:0000313" key="1">
    <source>
        <dbReference type="EMBL" id="KAF5197424.1"/>
    </source>
</evidence>
<dbReference type="EMBL" id="JABWDY010014721">
    <property type="protein sequence ID" value="KAF5197424.1"/>
    <property type="molecule type" value="Genomic_DNA"/>
</dbReference>
<gene>
    <name evidence="1" type="ORF">FRX31_012989</name>
</gene>
<accession>A0A7J6WJ76</accession>
<keyword evidence="2" id="KW-1185">Reference proteome</keyword>
<protein>
    <submittedName>
        <fullName evidence="1">Uncharacterized protein</fullName>
    </submittedName>
</protein>
<sequence>MPYISISERVKDSVRRSMCELHFNAFTDFHNNIGEFGEKMNSKSLPKHAHLLAFFPIPPSKVGKHNWLYFRSWLEYGIGQKVCDIYLPWVTYGLSTIRRCADCRQASVYVRNPYNDVVIVISSDSELTEQNDEDELDSAAKDEQSLTPTLGCNNDCDCPSDCDEYCACMMYQYGKQRAHTHNVIHMQVTSAVQRSICSNHYKGFQSFHDNMYDFCSSVSMSDSSVKKIVFQFFPDAPLTVRLLDWGNFDNWTKNFEYGSFSTICADWRQYAEKCLTCCYDSRITNYRT</sequence>
<comment type="caution">
    <text evidence="1">The sequence shown here is derived from an EMBL/GenBank/DDBJ whole genome shotgun (WGS) entry which is preliminary data.</text>
</comment>
<organism evidence="1 2">
    <name type="scientific">Thalictrum thalictroides</name>
    <name type="common">Rue-anemone</name>
    <name type="synonym">Anemone thalictroides</name>
    <dbReference type="NCBI Taxonomy" id="46969"/>
    <lineage>
        <taxon>Eukaryota</taxon>
        <taxon>Viridiplantae</taxon>
        <taxon>Streptophyta</taxon>
        <taxon>Embryophyta</taxon>
        <taxon>Tracheophyta</taxon>
        <taxon>Spermatophyta</taxon>
        <taxon>Magnoliopsida</taxon>
        <taxon>Ranunculales</taxon>
        <taxon>Ranunculaceae</taxon>
        <taxon>Thalictroideae</taxon>
        <taxon>Thalictrum</taxon>
    </lineage>
</organism>
<proteinExistence type="predicted"/>
<name>A0A7J6WJ76_THATH</name>
<dbReference type="Proteomes" id="UP000554482">
    <property type="component" value="Unassembled WGS sequence"/>
</dbReference>